<evidence type="ECO:0000313" key="2">
    <source>
        <dbReference type="EMBL" id="KAL0346829.1"/>
    </source>
</evidence>
<evidence type="ECO:0000259" key="1">
    <source>
        <dbReference type="PROSITE" id="PS51746"/>
    </source>
</evidence>
<dbReference type="InterPro" id="IPR036457">
    <property type="entry name" value="PPM-type-like_dom_sf"/>
</dbReference>
<dbReference type="EMBL" id="JACGWM010000010">
    <property type="protein sequence ID" value="KAL0346829.1"/>
    <property type="molecule type" value="Genomic_DNA"/>
</dbReference>
<reference evidence="2" key="2">
    <citation type="journal article" date="2024" name="Plant">
        <title>Genomic evolution and insights into agronomic trait innovations of Sesamum species.</title>
        <authorList>
            <person name="Miao H."/>
            <person name="Wang L."/>
            <person name="Qu L."/>
            <person name="Liu H."/>
            <person name="Sun Y."/>
            <person name="Le M."/>
            <person name="Wang Q."/>
            <person name="Wei S."/>
            <person name="Zheng Y."/>
            <person name="Lin W."/>
            <person name="Duan Y."/>
            <person name="Cao H."/>
            <person name="Xiong S."/>
            <person name="Wang X."/>
            <person name="Wei L."/>
            <person name="Li C."/>
            <person name="Ma Q."/>
            <person name="Ju M."/>
            <person name="Zhao R."/>
            <person name="Li G."/>
            <person name="Mu C."/>
            <person name="Tian Q."/>
            <person name="Mei H."/>
            <person name="Zhang T."/>
            <person name="Gao T."/>
            <person name="Zhang H."/>
        </authorList>
    </citation>
    <scope>NUCLEOTIDE SEQUENCE</scope>
    <source>
        <strain evidence="2">KEN8</strain>
    </source>
</reference>
<dbReference type="CDD" id="cd00143">
    <property type="entry name" value="PP2Cc"/>
    <property type="match status" value="1"/>
</dbReference>
<protein>
    <recommendedName>
        <fullName evidence="1">PPM-type phosphatase domain-containing protein</fullName>
    </recommendedName>
</protein>
<dbReference type="InterPro" id="IPR001932">
    <property type="entry name" value="PPM-type_phosphatase-like_dom"/>
</dbReference>
<sequence>MERKRPSQGFSLLDVIKKVVCLDGSSPDTGKGKSKFKSSSITKKVCHGFHLVEGQSGHDMEDYHVAEYRKKKEHVLGLFAIFDGHLGPGGSTAVTAIVIDGKDLWVANVGDSRAVICRGGIAEQLTVDHEPHSERRRIEKQGGFVTTLPGDVPRVNGQLAVARAFGDENLKAHLSSEPDVCNVRIGSSTQFVILASDGLWKVMSNQEAVDMVRPIKDPQAAAKRLTTEALARKIGLKESADIEGKDDTHSIHKIKIKKKKKKILDAKESAATSGHETTDHSRDANLFTVGEDWPLISSQSLLRILIAVISSTGWQGTYGGGGDGDGGGGDEYLYGGGGDGEGGGGDEYLYGGGGDDVGGGGDEYLYGGGGEGEGGGGDLHSAVGGGDGEAAAVMNRHMVVVGRLRVVVEMRRHKVAGVMVRVGVVIDIRMVVEGMVKVEAVMNRHKVEEATVTVEEVKNIRKVVEATVKAEEVMSIRKVVEARVKAEEVMNTRKVVEARVKVGEVMHKRKVEEAR</sequence>
<dbReference type="Pfam" id="PF00481">
    <property type="entry name" value="PP2C"/>
    <property type="match status" value="1"/>
</dbReference>
<dbReference type="SUPFAM" id="SSF81606">
    <property type="entry name" value="PP2C-like"/>
    <property type="match status" value="1"/>
</dbReference>
<proteinExistence type="predicted"/>
<dbReference type="Gene3D" id="3.60.40.10">
    <property type="entry name" value="PPM-type phosphatase domain"/>
    <property type="match status" value="1"/>
</dbReference>
<dbReference type="AlphaFoldDB" id="A0AAW2NTG3"/>
<dbReference type="SMART" id="SM00332">
    <property type="entry name" value="PP2Cc"/>
    <property type="match status" value="1"/>
</dbReference>
<accession>A0AAW2NTG3</accession>
<dbReference type="PANTHER" id="PTHR47992">
    <property type="entry name" value="PROTEIN PHOSPHATASE"/>
    <property type="match status" value="1"/>
</dbReference>
<gene>
    <name evidence="2" type="ORF">Scaly_1698900</name>
</gene>
<reference evidence="2" key="1">
    <citation type="submission" date="2020-06" db="EMBL/GenBank/DDBJ databases">
        <authorList>
            <person name="Li T."/>
            <person name="Hu X."/>
            <person name="Zhang T."/>
            <person name="Song X."/>
            <person name="Zhang H."/>
            <person name="Dai N."/>
            <person name="Sheng W."/>
            <person name="Hou X."/>
            <person name="Wei L."/>
        </authorList>
    </citation>
    <scope>NUCLEOTIDE SEQUENCE</scope>
    <source>
        <strain evidence="2">KEN8</strain>
        <tissue evidence="2">Leaf</tissue>
    </source>
</reference>
<feature type="domain" description="PPM-type phosphatase" evidence="1">
    <location>
        <begin position="1"/>
        <end position="256"/>
    </location>
</feature>
<dbReference type="InterPro" id="IPR015655">
    <property type="entry name" value="PP2C"/>
</dbReference>
<organism evidence="2">
    <name type="scientific">Sesamum calycinum</name>
    <dbReference type="NCBI Taxonomy" id="2727403"/>
    <lineage>
        <taxon>Eukaryota</taxon>
        <taxon>Viridiplantae</taxon>
        <taxon>Streptophyta</taxon>
        <taxon>Embryophyta</taxon>
        <taxon>Tracheophyta</taxon>
        <taxon>Spermatophyta</taxon>
        <taxon>Magnoliopsida</taxon>
        <taxon>eudicotyledons</taxon>
        <taxon>Gunneridae</taxon>
        <taxon>Pentapetalae</taxon>
        <taxon>asterids</taxon>
        <taxon>lamiids</taxon>
        <taxon>Lamiales</taxon>
        <taxon>Pedaliaceae</taxon>
        <taxon>Sesamum</taxon>
    </lineage>
</organism>
<dbReference type="GO" id="GO:0004722">
    <property type="term" value="F:protein serine/threonine phosphatase activity"/>
    <property type="evidence" value="ECO:0007669"/>
    <property type="project" value="InterPro"/>
</dbReference>
<comment type="caution">
    <text evidence="2">The sequence shown here is derived from an EMBL/GenBank/DDBJ whole genome shotgun (WGS) entry which is preliminary data.</text>
</comment>
<name>A0AAW2NTG3_9LAMI</name>
<dbReference type="PROSITE" id="PS51746">
    <property type="entry name" value="PPM_2"/>
    <property type="match status" value="1"/>
</dbReference>